<dbReference type="EMBL" id="JAACJN010000138">
    <property type="protein sequence ID" value="KAF5367899.1"/>
    <property type="molecule type" value="Genomic_DNA"/>
</dbReference>
<evidence type="ECO:0000256" key="8">
    <source>
        <dbReference type="ARBA" id="ARBA00023136"/>
    </source>
</evidence>
<dbReference type="OrthoDB" id="6500128at2759"/>
<dbReference type="PANTHER" id="PTHR24223">
    <property type="entry name" value="ATP-BINDING CASSETTE SUB-FAMILY C"/>
    <property type="match status" value="1"/>
</dbReference>
<feature type="transmembrane region" description="Helical" evidence="9">
    <location>
        <begin position="109"/>
        <end position="136"/>
    </location>
</feature>
<evidence type="ECO:0000256" key="9">
    <source>
        <dbReference type="SAM" id="Phobius"/>
    </source>
</evidence>
<sequence length="263" mass="29646">MEKFGGNEPSAETCTQLADAAAVKAMKSKADRASREGAGVGKLEGKLMVKEKRTTVYKTYLRSAGLGWLTIPSIALSILLMQGSQIVNSYTLVWWEGDQFGWLFSLYEVLYAALGIFQACFTIILGFAINIMSFFAPKNLHNDGNRAVMYAPVSFFDTTPMGRIQSVFGKDIDTWAFSFDEDDCPTLGKRPWFRDHHIHTQTFQLVLKAGCHPALTPLFALFRRPLGLPTIRSYGEIPQFVRDNKFYIDMENRALFLTVTNQR</sequence>
<keyword evidence="13" id="KW-1185">Reference proteome</keyword>
<protein>
    <recommendedName>
        <fullName evidence="10">ABC transmembrane type-1 domain-containing protein</fullName>
    </recommendedName>
</protein>
<evidence type="ECO:0000256" key="7">
    <source>
        <dbReference type="ARBA" id="ARBA00022989"/>
    </source>
</evidence>
<dbReference type="EMBL" id="JAACJN010000225">
    <property type="protein sequence ID" value="KAF5358894.1"/>
    <property type="molecule type" value="Genomic_DNA"/>
</dbReference>
<dbReference type="GO" id="GO:0005524">
    <property type="term" value="F:ATP binding"/>
    <property type="evidence" value="ECO:0007669"/>
    <property type="project" value="UniProtKB-KW"/>
</dbReference>
<dbReference type="PROSITE" id="PS50929">
    <property type="entry name" value="ABC_TM1F"/>
    <property type="match status" value="1"/>
</dbReference>
<evidence type="ECO:0000256" key="2">
    <source>
        <dbReference type="ARBA" id="ARBA00009726"/>
    </source>
</evidence>
<keyword evidence="8 9" id="KW-0472">Membrane</keyword>
<organism evidence="11 13">
    <name type="scientific">Collybiopsis confluens</name>
    <dbReference type="NCBI Taxonomy" id="2823264"/>
    <lineage>
        <taxon>Eukaryota</taxon>
        <taxon>Fungi</taxon>
        <taxon>Dikarya</taxon>
        <taxon>Basidiomycota</taxon>
        <taxon>Agaricomycotina</taxon>
        <taxon>Agaricomycetes</taxon>
        <taxon>Agaricomycetidae</taxon>
        <taxon>Agaricales</taxon>
        <taxon>Marasmiineae</taxon>
        <taxon>Omphalotaceae</taxon>
        <taxon>Collybiopsis</taxon>
    </lineage>
</organism>
<evidence type="ECO:0000313" key="13">
    <source>
        <dbReference type="Proteomes" id="UP000518752"/>
    </source>
</evidence>
<evidence type="ECO:0000313" key="11">
    <source>
        <dbReference type="EMBL" id="KAF5358894.1"/>
    </source>
</evidence>
<accession>A0A8H5G5P9</accession>
<evidence type="ECO:0000313" key="12">
    <source>
        <dbReference type="EMBL" id="KAF5367899.1"/>
    </source>
</evidence>
<dbReference type="Pfam" id="PF00664">
    <property type="entry name" value="ABC_membrane"/>
    <property type="match status" value="1"/>
</dbReference>
<name>A0A8H5G5P9_9AGAR</name>
<dbReference type="Proteomes" id="UP000518752">
    <property type="component" value="Unassembled WGS sequence"/>
</dbReference>
<dbReference type="InterPro" id="IPR050173">
    <property type="entry name" value="ABC_transporter_C-like"/>
</dbReference>
<gene>
    <name evidence="12" type="ORF">D9757_011261</name>
    <name evidence="11" type="ORF">D9757_014506</name>
</gene>
<comment type="caution">
    <text evidence="11">The sequence shown here is derived from an EMBL/GenBank/DDBJ whole genome shotgun (WGS) entry which is preliminary data.</text>
</comment>
<keyword evidence="6" id="KW-0067">ATP-binding</keyword>
<dbReference type="GO" id="GO:0140359">
    <property type="term" value="F:ABC-type transporter activity"/>
    <property type="evidence" value="ECO:0007669"/>
    <property type="project" value="InterPro"/>
</dbReference>
<evidence type="ECO:0000259" key="10">
    <source>
        <dbReference type="PROSITE" id="PS50929"/>
    </source>
</evidence>
<keyword evidence="5" id="KW-0547">Nucleotide-binding</keyword>
<evidence type="ECO:0000256" key="3">
    <source>
        <dbReference type="ARBA" id="ARBA00022448"/>
    </source>
</evidence>
<keyword evidence="3" id="KW-0813">Transport</keyword>
<dbReference type="InterPro" id="IPR011527">
    <property type="entry name" value="ABC1_TM_dom"/>
</dbReference>
<dbReference type="Gene3D" id="1.20.1560.10">
    <property type="entry name" value="ABC transporter type 1, transmembrane domain"/>
    <property type="match status" value="1"/>
</dbReference>
<dbReference type="SUPFAM" id="SSF90123">
    <property type="entry name" value="ABC transporter transmembrane region"/>
    <property type="match status" value="1"/>
</dbReference>
<feature type="transmembrane region" description="Helical" evidence="9">
    <location>
        <begin position="60"/>
        <end position="81"/>
    </location>
</feature>
<keyword evidence="4 9" id="KW-0812">Transmembrane</keyword>
<feature type="domain" description="ABC transmembrane type-1" evidence="10">
    <location>
        <begin position="109"/>
        <end position="174"/>
    </location>
</feature>
<proteinExistence type="inferred from homology"/>
<dbReference type="AlphaFoldDB" id="A0A8H5G5P9"/>
<evidence type="ECO:0000256" key="4">
    <source>
        <dbReference type="ARBA" id="ARBA00022692"/>
    </source>
</evidence>
<evidence type="ECO:0000256" key="1">
    <source>
        <dbReference type="ARBA" id="ARBA00004141"/>
    </source>
</evidence>
<evidence type="ECO:0000256" key="5">
    <source>
        <dbReference type="ARBA" id="ARBA00022741"/>
    </source>
</evidence>
<dbReference type="InterPro" id="IPR036640">
    <property type="entry name" value="ABC1_TM_sf"/>
</dbReference>
<comment type="subcellular location">
    <subcellularLocation>
        <location evidence="1">Membrane</location>
        <topology evidence="1">Multi-pass membrane protein</topology>
    </subcellularLocation>
</comment>
<keyword evidence="7 9" id="KW-1133">Transmembrane helix</keyword>
<comment type="similarity">
    <text evidence="2">Belongs to the ABC transporter superfamily. ABCC family. Conjugate transporter (TC 3.A.1.208) subfamily.</text>
</comment>
<reference evidence="11 13" key="1">
    <citation type="journal article" date="2020" name="ISME J.">
        <title>Uncovering the hidden diversity of litter-decomposition mechanisms in mushroom-forming fungi.</title>
        <authorList>
            <person name="Floudas D."/>
            <person name="Bentzer J."/>
            <person name="Ahren D."/>
            <person name="Johansson T."/>
            <person name="Persson P."/>
            <person name="Tunlid A."/>
        </authorList>
    </citation>
    <scope>NUCLEOTIDE SEQUENCE [LARGE SCALE GENOMIC DNA]</scope>
    <source>
        <strain evidence="11 13">CBS 406.79</strain>
    </source>
</reference>
<dbReference type="PANTHER" id="PTHR24223:SF456">
    <property type="entry name" value="MULTIDRUG RESISTANCE-ASSOCIATED PROTEIN LETHAL(2)03659"/>
    <property type="match status" value="1"/>
</dbReference>
<dbReference type="GO" id="GO:0016020">
    <property type="term" value="C:membrane"/>
    <property type="evidence" value="ECO:0007669"/>
    <property type="project" value="UniProtKB-SubCell"/>
</dbReference>
<evidence type="ECO:0000256" key="6">
    <source>
        <dbReference type="ARBA" id="ARBA00022840"/>
    </source>
</evidence>